<reference evidence="1" key="1">
    <citation type="submission" date="2022-09" db="EMBL/GenBank/DDBJ databases">
        <title>Isolation and characterization of 3-chlorobenzoate degrading bacteria from soils in Shizuoka.</title>
        <authorList>
            <person name="Ifat A."/>
            <person name="Ogawa N."/>
            <person name="Kimbara K."/>
            <person name="Moriuchi R."/>
            <person name="Dohra H."/>
            <person name="Shintani M."/>
        </authorList>
    </citation>
    <scope>NUCLEOTIDE SEQUENCE</scope>
    <source>
        <strain evidence="1">19CS4-2</strain>
    </source>
</reference>
<protein>
    <submittedName>
        <fullName evidence="1">Uncharacterized protein</fullName>
    </submittedName>
</protein>
<dbReference type="AlphaFoldDB" id="A0AA37IE82"/>
<dbReference type="EMBL" id="BPUS01000003">
    <property type="protein sequence ID" value="GJH25091.1"/>
    <property type="molecule type" value="Genomic_DNA"/>
</dbReference>
<gene>
    <name evidence="1" type="ORF">CBA19CS42_11265</name>
</gene>
<organism evidence="1 2">
    <name type="scientific">Caballeronia novacaledonica</name>
    <dbReference type="NCBI Taxonomy" id="1544861"/>
    <lineage>
        <taxon>Bacteria</taxon>
        <taxon>Pseudomonadati</taxon>
        <taxon>Pseudomonadota</taxon>
        <taxon>Betaproteobacteria</taxon>
        <taxon>Burkholderiales</taxon>
        <taxon>Burkholderiaceae</taxon>
        <taxon>Caballeronia</taxon>
    </lineage>
</organism>
<evidence type="ECO:0000313" key="2">
    <source>
        <dbReference type="Proteomes" id="UP001055111"/>
    </source>
</evidence>
<sequence length="57" mass="6683">MNASMGCYPINAVGDLVTLRFHRKDYECFFRVLSTWTDGRKGVGILTFERVKDWRPQ</sequence>
<dbReference type="RefSeq" id="WP_238211626.1">
    <property type="nucleotide sequence ID" value="NZ_BPUS01000003.1"/>
</dbReference>
<evidence type="ECO:0000313" key="1">
    <source>
        <dbReference type="EMBL" id="GJH25091.1"/>
    </source>
</evidence>
<name>A0AA37IE82_9BURK</name>
<accession>A0AA37IE82</accession>
<dbReference type="Proteomes" id="UP001055111">
    <property type="component" value="Unassembled WGS sequence"/>
</dbReference>
<comment type="caution">
    <text evidence="1">The sequence shown here is derived from an EMBL/GenBank/DDBJ whole genome shotgun (WGS) entry which is preliminary data.</text>
</comment>
<proteinExistence type="predicted"/>